<proteinExistence type="predicted"/>
<dbReference type="Gene3D" id="1.25.40.10">
    <property type="entry name" value="Tetratricopeptide repeat domain"/>
    <property type="match status" value="1"/>
</dbReference>
<dbReference type="InterPro" id="IPR019734">
    <property type="entry name" value="TPR_rpt"/>
</dbReference>
<feature type="repeat" description="TPR" evidence="3">
    <location>
        <begin position="67"/>
        <end position="100"/>
    </location>
</feature>
<evidence type="ECO:0000256" key="2">
    <source>
        <dbReference type="ARBA" id="ARBA00022803"/>
    </source>
</evidence>
<keyword evidence="5" id="KW-1185">Reference proteome</keyword>
<keyword evidence="2 3" id="KW-0802">TPR repeat</keyword>
<dbReference type="InterPro" id="IPR051012">
    <property type="entry name" value="CellSynth/LPSAsmb/PSIAsmb"/>
</dbReference>
<dbReference type="SUPFAM" id="SSF48452">
    <property type="entry name" value="TPR-like"/>
    <property type="match status" value="1"/>
</dbReference>
<dbReference type="SMART" id="SM00028">
    <property type="entry name" value="TPR"/>
    <property type="match status" value="4"/>
</dbReference>
<comment type="caution">
    <text evidence="4">The sequence shown here is derived from an EMBL/GenBank/DDBJ whole genome shotgun (WGS) entry which is preliminary data.</text>
</comment>
<accession>A0ABV2CDG3</accession>
<dbReference type="PANTHER" id="PTHR45586">
    <property type="entry name" value="TPR REPEAT-CONTAINING PROTEIN PA4667"/>
    <property type="match status" value="1"/>
</dbReference>
<evidence type="ECO:0000256" key="3">
    <source>
        <dbReference type="PROSITE-ProRule" id="PRU00339"/>
    </source>
</evidence>
<evidence type="ECO:0000313" key="4">
    <source>
        <dbReference type="EMBL" id="MET1477154.1"/>
    </source>
</evidence>
<dbReference type="Proteomes" id="UP001548587">
    <property type="component" value="Unassembled WGS sequence"/>
</dbReference>
<dbReference type="RefSeq" id="WP_209926994.1">
    <property type="nucleotide sequence ID" value="NZ_JBEWCH010000016.1"/>
</dbReference>
<organism evidence="4 5">
    <name type="scientific">Burkholderia sola</name>
    <dbReference type="NCBI Taxonomy" id="2843302"/>
    <lineage>
        <taxon>Bacteria</taxon>
        <taxon>Pseudomonadati</taxon>
        <taxon>Pseudomonadota</taxon>
        <taxon>Betaproteobacteria</taxon>
        <taxon>Burkholderiales</taxon>
        <taxon>Burkholderiaceae</taxon>
        <taxon>Burkholderia</taxon>
        <taxon>Burkholderia cepacia complex</taxon>
    </lineage>
</organism>
<protein>
    <submittedName>
        <fullName evidence="4">Tetratricopeptide repeat protein</fullName>
    </submittedName>
</protein>
<dbReference type="EMBL" id="JBEWCH010000016">
    <property type="protein sequence ID" value="MET1477154.1"/>
    <property type="molecule type" value="Genomic_DNA"/>
</dbReference>
<sequence length="522" mass="57653">MHSPPSRLARITGVLPLPSGATAEAEPGWPTSTAALSQRALQLLNDGHFQQSAACARQAISVDQGCGFLRLLLGVALNQGGRRREALEAFARAAALAPHDPQIRYNLAVALHESGQQELAIYEYRACLESNPDCANALWNYGELLRLREHFDKALECFERLAHLEGGLREKAAHRMAVCCAYLGLDERAQALFETQIAEDNDPVTHWEYAHFLLGRGRFRDAWPHYAQRFDAGREISLKGMSLPYSAWSGQFESGSTLIVSGEQGAGDEILFAAFLPLLLKRARSADMRVVVVCRPALVRLFRESFPSATVLGGMVTQEPDLRAFAQDSSRIWRISIGDLPLWLDKPEPIAYLNPAPEDQRTARQLIAQSRSGDGCRHIGIVWSANPVSTASNRLARSVPSELLNAYLKDIGSVHFYSLMPTEHRAVLAGVPDLPVTDLSHFLTDFSRTAAAMQCLDEIVSVCTSSANLAGALGLKTHVLLQKHADWRWFGDTAWYPDVVTYRQVARADWGTCLQALSANWR</sequence>
<name>A0ABV2CDG3_9BURK</name>
<dbReference type="Pfam" id="PF13432">
    <property type="entry name" value="TPR_16"/>
    <property type="match status" value="1"/>
</dbReference>
<evidence type="ECO:0000256" key="1">
    <source>
        <dbReference type="ARBA" id="ARBA00022737"/>
    </source>
</evidence>
<dbReference type="PROSITE" id="PS50005">
    <property type="entry name" value="TPR"/>
    <property type="match status" value="1"/>
</dbReference>
<dbReference type="SUPFAM" id="SSF53756">
    <property type="entry name" value="UDP-Glycosyltransferase/glycogen phosphorylase"/>
    <property type="match status" value="1"/>
</dbReference>
<keyword evidence="1" id="KW-0677">Repeat</keyword>
<dbReference type="InterPro" id="IPR011990">
    <property type="entry name" value="TPR-like_helical_dom_sf"/>
</dbReference>
<evidence type="ECO:0000313" key="5">
    <source>
        <dbReference type="Proteomes" id="UP001548587"/>
    </source>
</evidence>
<dbReference type="PANTHER" id="PTHR45586:SF1">
    <property type="entry name" value="LIPOPOLYSACCHARIDE ASSEMBLY PROTEIN B"/>
    <property type="match status" value="1"/>
</dbReference>
<gene>
    <name evidence="4" type="ORF">ABXL37_23135</name>
</gene>
<reference evidence="4 5" key="1">
    <citation type="submission" date="2024-06" db="EMBL/GenBank/DDBJ databases">
        <title>Burkholderia sola in Mexico.</title>
        <authorList>
            <person name="Estrada P."/>
        </authorList>
    </citation>
    <scope>NUCLEOTIDE SEQUENCE [LARGE SCALE GENOMIC DNA]</scope>
    <source>
        <strain evidence="4 5">CpTa8-5</strain>
    </source>
</reference>